<dbReference type="Proteomes" id="UP001177212">
    <property type="component" value="Unassembled WGS sequence"/>
</dbReference>
<evidence type="ECO:0000313" key="2">
    <source>
        <dbReference type="EMBL" id="MDP2564305.1"/>
    </source>
</evidence>
<dbReference type="CDD" id="cd00188">
    <property type="entry name" value="TOPRIM"/>
    <property type="match status" value="1"/>
</dbReference>
<organism evidence="2 3">
    <name type="scientific">Pseudoalteromonas marina</name>
    <dbReference type="NCBI Taxonomy" id="267375"/>
    <lineage>
        <taxon>Bacteria</taxon>
        <taxon>Pseudomonadati</taxon>
        <taxon>Pseudomonadota</taxon>
        <taxon>Gammaproteobacteria</taxon>
        <taxon>Alteromonadales</taxon>
        <taxon>Pseudoalteromonadaceae</taxon>
        <taxon>Pseudoalteromonas</taxon>
    </lineage>
</organism>
<accession>A0ABT9FCE6</accession>
<proteinExistence type="predicted"/>
<name>A0ABT9FCE6_9GAMM</name>
<dbReference type="RefSeq" id="WP_305471586.1">
    <property type="nucleotide sequence ID" value="NZ_JAUYVT010000004.1"/>
</dbReference>
<keyword evidence="3" id="KW-1185">Reference proteome</keyword>
<dbReference type="InterPro" id="IPR013237">
    <property type="entry name" value="Phage_T7_Gp4_N"/>
</dbReference>
<dbReference type="SUPFAM" id="SSF57783">
    <property type="entry name" value="Zinc beta-ribbon"/>
    <property type="match status" value="1"/>
</dbReference>
<dbReference type="EMBL" id="JAUYVT010000004">
    <property type="protein sequence ID" value="MDP2564305.1"/>
    <property type="molecule type" value="Genomic_DNA"/>
</dbReference>
<reference evidence="2" key="1">
    <citation type="submission" date="2023-07" db="EMBL/GenBank/DDBJ databases">
        <title>Genome content predicts the carbon catabolic preferences of heterotrophic bacteria.</title>
        <authorList>
            <person name="Gralka M."/>
        </authorList>
    </citation>
    <scope>NUCLEOTIDE SEQUENCE</scope>
    <source>
        <strain evidence="2">4G09</strain>
    </source>
</reference>
<dbReference type="SMART" id="SM00778">
    <property type="entry name" value="Prim_Zn_Ribbon"/>
    <property type="match status" value="1"/>
</dbReference>
<sequence>MTVQSIKAKARGQWKQVLVYSTGLPQSVFRDVHQPCPLCKDGDDRYRFDNKKGSGTYFCNRCGAGDGFKFFKKFHSLDEDGAIDKLDEILGISSGDPKINLSAVETFKSVPETTVVVPAPVGAPKPNFYHYKHGNPSKVWTYYDMLGNVFFHICRFDLADGKKDVLPLTYCHYQDFRSKAMAYGWRWKGVTKSDGVKRPLYRLNHVMDSIQAGGDEWILVVEGEKTADAADALFSELICVTWSGGTKSIDNTDWSVLNGRNVIVFCDNDEPGHSANIDIYNKLMLLDPTRTVRIVCAPASKPESWDVADVDLKTANVDSLKQYVSQASFSSLQTELD</sequence>
<comment type="caution">
    <text evidence="2">The sequence shown here is derived from an EMBL/GenBank/DDBJ whole genome shotgun (WGS) entry which is preliminary data.</text>
</comment>
<feature type="domain" description="DNA primase/helicase Gp4 N-terminal Bacteriophage T7-like" evidence="1">
    <location>
        <begin position="31"/>
        <end position="68"/>
    </location>
</feature>
<evidence type="ECO:0000313" key="3">
    <source>
        <dbReference type="Proteomes" id="UP001177212"/>
    </source>
</evidence>
<gene>
    <name evidence="2" type="ORF">Q8W34_06645</name>
</gene>
<evidence type="ECO:0000259" key="1">
    <source>
        <dbReference type="SMART" id="SM00778"/>
    </source>
</evidence>
<protein>
    <submittedName>
        <fullName evidence="2">Primase-helicase zinc-binding domain-containing protein</fullName>
    </submittedName>
</protein>
<dbReference type="Gene3D" id="3.40.1360.10">
    <property type="match status" value="1"/>
</dbReference>
<dbReference type="Pfam" id="PF08273">
    <property type="entry name" value="Zn_Ribbon_Prim"/>
    <property type="match status" value="1"/>
</dbReference>
<dbReference type="Gene3D" id="3.90.580.10">
    <property type="entry name" value="Zinc finger, CHC2-type domain"/>
    <property type="match status" value="1"/>
</dbReference>
<dbReference type="InterPro" id="IPR036977">
    <property type="entry name" value="DNA_primase_Znf_CHC2"/>
</dbReference>